<evidence type="ECO:0000313" key="2">
    <source>
        <dbReference type="Proteomes" id="UP000601435"/>
    </source>
</evidence>
<dbReference type="Proteomes" id="UP000601435">
    <property type="component" value="Unassembled WGS sequence"/>
</dbReference>
<gene>
    <name evidence="1" type="ORF">SNEC2469_LOCUS2527</name>
</gene>
<dbReference type="EMBL" id="CAJNJA010006852">
    <property type="protein sequence ID" value="CAE7216562.1"/>
    <property type="molecule type" value="Genomic_DNA"/>
</dbReference>
<proteinExistence type="predicted"/>
<name>A0A812JYF1_9DINO</name>
<protein>
    <submittedName>
        <fullName evidence="1">Uncharacterized protein</fullName>
    </submittedName>
</protein>
<organism evidence="1 2">
    <name type="scientific">Symbiodinium necroappetens</name>
    <dbReference type="NCBI Taxonomy" id="1628268"/>
    <lineage>
        <taxon>Eukaryota</taxon>
        <taxon>Sar</taxon>
        <taxon>Alveolata</taxon>
        <taxon>Dinophyceae</taxon>
        <taxon>Suessiales</taxon>
        <taxon>Symbiodiniaceae</taxon>
        <taxon>Symbiodinium</taxon>
    </lineage>
</organism>
<reference evidence="1" key="1">
    <citation type="submission" date="2021-02" db="EMBL/GenBank/DDBJ databases">
        <authorList>
            <person name="Dougan E. K."/>
            <person name="Rhodes N."/>
            <person name="Thang M."/>
            <person name="Chan C."/>
        </authorList>
    </citation>
    <scope>NUCLEOTIDE SEQUENCE</scope>
</reference>
<accession>A0A812JYF1</accession>
<evidence type="ECO:0000313" key="1">
    <source>
        <dbReference type="EMBL" id="CAE7216562.1"/>
    </source>
</evidence>
<dbReference type="AlphaFoldDB" id="A0A812JYF1"/>
<keyword evidence="2" id="KW-1185">Reference proteome</keyword>
<feature type="non-terminal residue" evidence="1">
    <location>
        <position position="1"/>
    </location>
</feature>
<dbReference type="OrthoDB" id="439102at2759"/>
<comment type="caution">
    <text evidence="1">The sequence shown here is derived from an EMBL/GenBank/DDBJ whole genome shotgun (WGS) entry which is preliminary data.</text>
</comment>
<sequence length="63" mass="7127">MVRKWLSPSAAAKGFVVMNCVSLTYHALILTGKVDYRYVWGGQLKSKEEMYIFEALSVSLNLL</sequence>